<reference evidence="1 2" key="1">
    <citation type="submission" date="2019-07" db="EMBL/GenBank/DDBJ databases">
        <title>Whole genome shotgun sequence of Cerasibacillus quisquiliarum NBRC 102429.</title>
        <authorList>
            <person name="Hosoyama A."/>
            <person name="Uohara A."/>
            <person name="Ohji S."/>
            <person name="Ichikawa N."/>
        </authorList>
    </citation>
    <scope>NUCLEOTIDE SEQUENCE [LARGE SCALE GENOMIC DNA]</scope>
    <source>
        <strain evidence="1 2">NBRC 102429</strain>
    </source>
</reference>
<keyword evidence="2" id="KW-1185">Reference proteome</keyword>
<accession>A0A511UWK8</accession>
<name>A0A511UWK8_9BACI</name>
<dbReference type="Proteomes" id="UP000321491">
    <property type="component" value="Unassembled WGS sequence"/>
</dbReference>
<gene>
    <name evidence="1" type="ORF">CQU01_12070</name>
</gene>
<protein>
    <submittedName>
        <fullName evidence="1">Uncharacterized protein</fullName>
    </submittedName>
</protein>
<evidence type="ECO:0000313" key="2">
    <source>
        <dbReference type="Proteomes" id="UP000321491"/>
    </source>
</evidence>
<evidence type="ECO:0000313" key="1">
    <source>
        <dbReference type="EMBL" id="GEN30969.1"/>
    </source>
</evidence>
<dbReference type="EMBL" id="BJXW01000011">
    <property type="protein sequence ID" value="GEN30969.1"/>
    <property type="molecule type" value="Genomic_DNA"/>
</dbReference>
<proteinExistence type="predicted"/>
<dbReference type="AlphaFoldDB" id="A0A511UWK8"/>
<sequence length="67" mass="7574">MFISLLGAFMECEGAQIIERVHNGMKMRAVIGKWNRGIMLVYDFVGSTAILSIELKKLLPTNFTQKI</sequence>
<comment type="caution">
    <text evidence="1">The sequence shown here is derived from an EMBL/GenBank/DDBJ whole genome shotgun (WGS) entry which is preliminary data.</text>
</comment>
<organism evidence="1 2">
    <name type="scientific">Cerasibacillus quisquiliarum</name>
    <dbReference type="NCBI Taxonomy" id="227865"/>
    <lineage>
        <taxon>Bacteria</taxon>
        <taxon>Bacillati</taxon>
        <taxon>Bacillota</taxon>
        <taxon>Bacilli</taxon>
        <taxon>Bacillales</taxon>
        <taxon>Bacillaceae</taxon>
        <taxon>Cerasibacillus</taxon>
    </lineage>
</organism>